<dbReference type="PROSITE" id="PS51186">
    <property type="entry name" value="GNAT"/>
    <property type="match status" value="1"/>
</dbReference>
<sequence>MSNVELATAKDIDAIASIHAISLASDVLPHFGRNYLKKYYSEIIQSPRKDVLIYRQQNKVTGFIVLRTGSFSMTSILRLKDIVVFLCHCLAKPSLFLRAVIQTVRQTHIADCECEIDYFAVAIDQQGSGIGKALIHAAENWCRDKNIQVLLTKTNNARLQDFYLREKKAETLKVFSILRETYKVFKWTIE</sequence>
<protein>
    <submittedName>
        <fullName evidence="2">GNAT family N-acetyltransferase</fullName>
    </submittedName>
</protein>
<dbReference type="RefSeq" id="WP_186505473.1">
    <property type="nucleotide sequence ID" value="NZ_JACNEP010000002.1"/>
</dbReference>
<dbReference type="Gene3D" id="3.40.630.30">
    <property type="match status" value="1"/>
</dbReference>
<accession>A0A8J6ISP9</accession>
<dbReference type="InterPro" id="IPR016181">
    <property type="entry name" value="Acyl_CoA_acyltransferase"/>
</dbReference>
<dbReference type="AlphaFoldDB" id="A0A8J6ISP9"/>
<feature type="domain" description="N-acetyltransferase" evidence="1">
    <location>
        <begin position="2"/>
        <end position="190"/>
    </location>
</feature>
<name>A0A8J6ISP9_9ALTE</name>
<dbReference type="CDD" id="cd04301">
    <property type="entry name" value="NAT_SF"/>
    <property type="match status" value="1"/>
</dbReference>
<dbReference type="GO" id="GO:0016747">
    <property type="term" value="F:acyltransferase activity, transferring groups other than amino-acyl groups"/>
    <property type="evidence" value="ECO:0007669"/>
    <property type="project" value="InterPro"/>
</dbReference>
<dbReference type="Pfam" id="PF00583">
    <property type="entry name" value="Acetyltransf_1"/>
    <property type="match status" value="1"/>
</dbReference>
<evidence type="ECO:0000259" key="1">
    <source>
        <dbReference type="PROSITE" id="PS51186"/>
    </source>
</evidence>
<reference evidence="2" key="2">
    <citation type="submission" date="2020-08" db="EMBL/GenBank/DDBJ databases">
        <authorList>
            <person name="Lai Q."/>
        </authorList>
    </citation>
    <scope>NUCLEOTIDE SEQUENCE</scope>
    <source>
        <strain evidence="2">S27-2</strain>
    </source>
</reference>
<comment type="caution">
    <text evidence="2">The sequence shown here is derived from an EMBL/GenBank/DDBJ whole genome shotgun (WGS) entry which is preliminary data.</text>
</comment>
<keyword evidence="3" id="KW-1185">Reference proteome</keyword>
<reference evidence="2" key="1">
    <citation type="journal article" date="2018" name="Int. J. Syst. Evol. Microbiol.">
        <title>Neptunicella marina gen. nov., sp. nov., isolated from surface seawater.</title>
        <authorList>
            <person name="Liu X."/>
            <person name="Lai Q."/>
            <person name="Du Y."/>
            <person name="Zhang X."/>
            <person name="Liu Z."/>
            <person name="Sun F."/>
            <person name="Shao Z."/>
        </authorList>
    </citation>
    <scope>NUCLEOTIDE SEQUENCE</scope>
    <source>
        <strain evidence="2">S27-2</strain>
    </source>
</reference>
<gene>
    <name evidence="2" type="ORF">H8B19_03925</name>
</gene>
<dbReference type="SUPFAM" id="SSF55729">
    <property type="entry name" value="Acyl-CoA N-acyltransferases (Nat)"/>
    <property type="match status" value="1"/>
</dbReference>
<dbReference type="InterPro" id="IPR000182">
    <property type="entry name" value="GNAT_dom"/>
</dbReference>
<proteinExistence type="predicted"/>
<dbReference type="EMBL" id="JACNEP010000002">
    <property type="protein sequence ID" value="MBC3765012.1"/>
    <property type="molecule type" value="Genomic_DNA"/>
</dbReference>
<evidence type="ECO:0000313" key="2">
    <source>
        <dbReference type="EMBL" id="MBC3765012.1"/>
    </source>
</evidence>
<organism evidence="2 3">
    <name type="scientific">Neptunicella marina</name>
    <dbReference type="NCBI Taxonomy" id="2125989"/>
    <lineage>
        <taxon>Bacteria</taxon>
        <taxon>Pseudomonadati</taxon>
        <taxon>Pseudomonadota</taxon>
        <taxon>Gammaproteobacteria</taxon>
        <taxon>Alteromonadales</taxon>
        <taxon>Alteromonadaceae</taxon>
        <taxon>Neptunicella</taxon>
    </lineage>
</organism>
<evidence type="ECO:0000313" key="3">
    <source>
        <dbReference type="Proteomes" id="UP000601768"/>
    </source>
</evidence>
<dbReference type="Proteomes" id="UP000601768">
    <property type="component" value="Unassembled WGS sequence"/>
</dbReference>